<proteinExistence type="predicted"/>
<name>A0ABU6ULU2_9FABA</name>
<comment type="caution">
    <text evidence="1">The sequence shown here is derived from an EMBL/GenBank/DDBJ whole genome shotgun (WGS) entry which is preliminary data.</text>
</comment>
<dbReference type="EMBL" id="JASCZI010121508">
    <property type="protein sequence ID" value="MED6162024.1"/>
    <property type="molecule type" value="Genomic_DNA"/>
</dbReference>
<reference evidence="1 2" key="1">
    <citation type="journal article" date="2023" name="Plants (Basel)">
        <title>Bridging the Gap: Combining Genomics and Transcriptomics Approaches to Understand Stylosanthes scabra, an Orphan Legume from the Brazilian Caatinga.</title>
        <authorList>
            <person name="Ferreira-Neto J.R.C."/>
            <person name="da Silva M.D."/>
            <person name="Binneck E."/>
            <person name="de Melo N.F."/>
            <person name="da Silva R.H."/>
            <person name="de Melo A.L.T.M."/>
            <person name="Pandolfi V."/>
            <person name="Bustamante F.O."/>
            <person name="Brasileiro-Vidal A.C."/>
            <person name="Benko-Iseppon A.M."/>
        </authorList>
    </citation>
    <scope>NUCLEOTIDE SEQUENCE [LARGE SCALE GENOMIC DNA]</scope>
    <source>
        <tissue evidence="1">Leaves</tissue>
    </source>
</reference>
<gene>
    <name evidence="1" type="ORF">PIB30_066498</name>
</gene>
<keyword evidence="2" id="KW-1185">Reference proteome</keyword>
<protein>
    <submittedName>
        <fullName evidence="1">Uncharacterized protein</fullName>
    </submittedName>
</protein>
<dbReference type="Proteomes" id="UP001341840">
    <property type="component" value="Unassembled WGS sequence"/>
</dbReference>
<evidence type="ECO:0000313" key="1">
    <source>
        <dbReference type="EMBL" id="MED6162024.1"/>
    </source>
</evidence>
<evidence type="ECO:0000313" key="2">
    <source>
        <dbReference type="Proteomes" id="UP001341840"/>
    </source>
</evidence>
<sequence>MAQRGVGRNTFIRSGDINRMTRTHHVVGAAGFQQNPRMLVPRGVGISMEPPPVLVPFIIEAGFGGPLAFRSMDMAYHLVYVLMEIQWVDVLGISNAGTAEALGSC</sequence>
<organism evidence="1 2">
    <name type="scientific">Stylosanthes scabra</name>
    <dbReference type="NCBI Taxonomy" id="79078"/>
    <lineage>
        <taxon>Eukaryota</taxon>
        <taxon>Viridiplantae</taxon>
        <taxon>Streptophyta</taxon>
        <taxon>Embryophyta</taxon>
        <taxon>Tracheophyta</taxon>
        <taxon>Spermatophyta</taxon>
        <taxon>Magnoliopsida</taxon>
        <taxon>eudicotyledons</taxon>
        <taxon>Gunneridae</taxon>
        <taxon>Pentapetalae</taxon>
        <taxon>rosids</taxon>
        <taxon>fabids</taxon>
        <taxon>Fabales</taxon>
        <taxon>Fabaceae</taxon>
        <taxon>Papilionoideae</taxon>
        <taxon>50 kb inversion clade</taxon>
        <taxon>dalbergioids sensu lato</taxon>
        <taxon>Dalbergieae</taxon>
        <taxon>Pterocarpus clade</taxon>
        <taxon>Stylosanthes</taxon>
    </lineage>
</organism>
<accession>A0ABU6ULU2</accession>